<keyword evidence="2 3" id="KW-0472">Membrane</keyword>
<dbReference type="Gene3D" id="3.30.1330.60">
    <property type="entry name" value="OmpA-like domain"/>
    <property type="match status" value="1"/>
</dbReference>
<evidence type="ECO:0000313" key="8">
    <source>
        <dbReference type="Proteomes" id="UP000239446"/>
    </source>
</evidence>
<dbReference type="Proteomes" id="UP000239446">
    <property type="component" value="Unassembled WGS sequence"/>
</dbReference>
<dbReference type="PANTHER" id="PTHR30329">
    <property type="entry name" value="STATOR ELEMENT OF FLAGELLAR MOTOR COMPLEX"/>
    <property type="match status" value="1"/>
</dbReference>
<dbReference type="Gene3D" id="2.60.40.2540">
    <property type="match status" value="1"/>
</dbReference>
<dbReference type="GO" id="GO:0009279">
    <property type="term" value="C:cell outer membrane"/>
    <property type="evidence" value="ECO:0007669"/>
    <property type="project" value="UniProtKB-SubCell"/>
</dbReference>
<dbReference type="PRINTS" id="PR01023">
    <property type="entry name" value="NAFLGMOTY"/>
</dbReference>
<dbReference type="EMBL" id="PTIU01000009">
    <property type="protein sequence ID" value="PPK54908.1"/>
    <property type="molecule type" value="Genomic_DNA"/>
</dbReference>
<dbReference type="Proteomes" id="UP000239648">
    <property type="component" value="Unassembled WGS sequence"/>
</dbReference>
<dbReference type="InterPro" id="IPR006664">
    <property type="entry name" value="OMP_bac"/>
</dbReference>
<accession>A0A2S6G6X6</accession>
<feature type="region of interest" description="Disordered" evidence="4">
    <location>
        <begin position="288"/>
        <end position="308"/>
    </location>
</feature>
<proteinExistence type="predicted"/>
<dbReference type="InterPro" id="IPR041544">
    <property type="entry name" value="MotY_N"/>
</dbReference>
<dbReference type="CDD" id="cd07185">
    <property type="entry name" value="OmpA_C-like"/>
    <property type="match status" value="1"/>
</dbReference>
<dbReference type="Pfam" id="PF18393">
    <property type="entry name" value="MotY_N"/>
    <property type="match status" value="1"/>
</dbReference>
<feature type="compositionally biased region" description="Polar residues" evidence="4">
    <location>
        <begin position="297"/>
        <end position="308"/>
    </location>
</feature>
<keyword evidence="9" id="KW-1185">Reference proteome</keyword>
<evidence type="ECO:0000256" key="3">
    <source>
        <dbReference type="PROSITE-ProRule" id="PRU00473"/>
    </source>
</evidence>
<reference evidence="7 8" key="2">
    <citation type="submission" date="2018-02" db="EMBL/GenBank/DDBJ databases">
        <title>Subsurface microbial communities from deep shales in Ohio and West Virginia, USA.</title>
        <authorList>
            <person name="Wrighton K."/>
        </authorList>
    </citation>
    <scope>NUCLEOTIDE SEQUENCE [LARGE SCALE GENOMIC DNA]</scope>
    <source>
        <strain evidence="7 8">UTICA-S1B9</strain>
    </source>
</reference>
<dbReference type="InterPro" id="IPR036737">
    <property type="entry name" value="OmpA-like_sf"/>
</dbReference>
<evidence type="ECO:0000256" key="1">
    <source>
        <dbReference type="ARBA" id="ARBA00004442"/>
    </source>
</evidence>
<dbReference type="PROSITE" id="PS51123">
    <property type="entry name" value="OMPA_2"/>
    <property type="match status" value="1"/>
</dbReference>
<protein>
    <submittedName>
        <fullName evidence="7">Outer membrane protein OmpA-like peptidoglycan-associated protein</fullName>
    </submittedName>
</protein>
<evidence type="ECO:0000313" key="9">
    <source>
        <dbReference type="Proteomes" id="UP000239648"/>
    </source>
</evidence>
<comment type="subcellular location">
    <subcellularLocation>
        <location evidence="1">Cell outer membrane</location>
    </subcellularLocation>
</comment>
<dbReference type="InterPro" id="IPR050330">
    <property type="entry name" value="Bact_OuterMem_StrucFunc"/>
</dbReference>
<dbReference type="RefSeq" id="WP_181049663.1">
    <property type="nucleotide sequence ID" value="NZ_PTIT01000010.1"/>
</dbReference>
<dbReference type="PANTHER" id="PTHR30329:SF17">
    <property type="entry name" value="LIPOPROTEIN YFIB-RELATED"/>
    <property type="match status" value="1"/>
</dbReference>
<dbReference type="PRINTS" id="PR01021">
    <property type="entry name" value="OMPADOMAIN"/>
</dbReference>
<reference evidence="6 9" key="1">
    <citation type="submission" date="2018-02" db="EMBL/GenBank/DDBJ databases">
        <title>Deep subsurface shale carbon reservoir microbial communities from Ohio and West Virginia, USA.</title>
        <authorList>
            <person name="Wrighton K."/>
        </authorList>
    </citation>
    <scope>NUCLEOTIDE SEQUENCE [LARGE SCALE GENOMIC DNA]</scope>
    <source>
        <strain evidence="6 9">UTICA-S1B6</strain>
    </source>
</reference>
<comment type="caution">
    <text evidence="7">The sequence shown here is derived from an EMBL/GenBank/DDBJ whole genome shotgun (WGS) entry which is preliminary data.</text>
</comment>
<name>A0A2S6G6X6_9GAMM</name>
<dbReference type="SUPFAM" id="SSF103088">
    <property type="entry name" value="OmpA-like"/>
    <property type="match status" value="1"/>
</dbReference>
<dbReference type="AlphaFoldDB" id="A0A2S6G6X6"/>
<dbReference type="Pfam" id="PF00691">
    <property type="entry name" value="OmpA"/>
    <property type="match status" value="1"/>
</dbReference>
<feature type="domain" description="OmpA-like" evidence="5">
    <location>
        <begin position="178"/>
        <end position="291"/>
    </location>
</feature>
<evidence type="ECO:0000259" key="5">
    <source>
        <dbReference type="PROSITE" id="PS51123"/>
    </source>
</evidence>
<dbReference type="EMBL" id="PTIT01000010">
    <property type="protein sequence ID" value="PPK51688.1"/>
    <property type="molecule type" value="Genomic_DNA"/>
</dbReference>
<evidence type="ECO:0000313" key="6">
    <source>
        <dbReference type="EMBL" id="PPK51688.1"/>
    </source>
</evidence>
<gene>
    <name evidence="7" type="ORF">B0H24_100989</name>
    <name evidence="6" type="ORF">BY455_11089</name>
</gene>
<evidence type="ECO:0000313" key="7">
    <source>
        <dbReference type="EMBL" id="PPK54908.1"/>
    </source>
</evidence>
<dbReference type="InterPro" id="IPR006665">
    <property type="entry name" value="OmpA-like"/>
</dbReference>
<organism evidence="7 8">
    <name type="scientific">Marinobacter persicus</name>
    <dbReference type="NCBI Taxonomy" id="930118"/>
    <lineage>
        <taxon>Bacteria</taxon>
        <taxon>Pseudomonadati</taxon>
        <taxon>Pseudomonadota</taxon>
        <taxon>Gammaproteobacteria</taxon>
        <taxon>Pseudomonadales</taxon>
        <taxon>Marinobacteraceae</taxon>
        <taxon>Marinobacter</taxon>
    </lineage>
</organism>
<evidence type="ECO:0000256" key="2">
    <source>
        <dbReference type="ARBA" id="ARBA00023136"/>
    </source>
</evidence>
<sequence length="308" mass="33974">MAKVSCQSLARRLALLGGAAMLPWVAWPVMASSYGAGIENSQWYLTDSVFECVLVHEVPGYGRAVFRHRAGEELTFFLESEVPMMRAGRGQLVVEAPAWRPGVAPTSLGAVNVSSGRRAVDLGNREATYIARGLLKGMQPTLTRTARYGNGQVRVHLSNVNFSGQWQGYRQCVAGLLPANYDQLRRSRIPFASGSTSLSEADQRLLDNIVAFVMADPSVERVFVDGHSDSIGSRIDNRALSEERAQVVADYLKSRGIDENMLTVRAHGDQYPASRRQSENRRVNIRLQREGERPEFQQASGDSNEFAG</sequence>
<evidence type="ECO:0000256" key="4">
    <source>
        <dbReference type="SAM" id="MobiDB-lite"/>
    </source>
</evidence>